<keyword evidence="2" id="KW-1185">Reference proteome</keyword>
<proteinExistence type="predicted"/>
<organism evidence="1 2">
    <name type="scientific">Brevundimonas fontaquae</name>
    <dbReference type="NCBI Taxonomy" id="2813778"/>
    <lineage>
        <taxon>Bacteria</taxon>
        <taxon>Pseudomonadati</taxon>
        <taxon>Pseudomonadota</taxon>
        <taxon>Alphaproteobacteria</taxon>
        <taxon>Caulobacterales</taxon>
        <taxon>Caulobacteraceae</taxon>
        <taxon>Brevundimonas</taxon>
    </lineage>
</organism>
<name>A0ABX7LNC9_9CAUL</name>
<reference evidence="1 2" key="1">
    <citation type="submission" date="2021-02" db="EMBL/GenBank/DDBJ databases">
        <title>Brevundimonas sp. CS1 genome sequence.</title>
        <authorList>
            <person name="Lee K."/>
            <person name="Choi Y.-J."/>
            <person name="Son H.-R."/>
        </authorList>
    </citation>
    <scope>NUCLEOTIDE SEQUENCE [LARGE SCALE GENOMIC DNA]</scope>
    <source>
        <strain evidence="1 2">CS1</strain>
    </source>
</reference>
<dbReference type="RefSeq" id="WP_205680721.1">
    <property type="nucleotide sequence ID" value="NZ_CP070968.1"/>
</dbReference>
<evidence type="ECO:0000313" key="1">
    <source>
        <dbReference type="EMBL" id="QSF52851.1"/>
    </source>
</evidence>
<dbReference type="EMBL" id="CP070968">
    <property type="protein sequence ID" value="QSF52851.1"/>
    <property type="molecule type" value="Genomic_DNA"/>
</dbReference>
<protein>
    <submittedName>
        <fullName evidence="1">Uncharacterized protein</fullName>
    </submittedName>
</protein>
<evidence type="ECO:0000313" key="2">
    <source>
        <dbReference type="Proteomes" id="UP000662957"/>
    </source>
</evidence>
<gene>
    <name evidence="1" type="ORF">JX001_08335</name>
</gene>
<dbReference type="Proteomes" id="UP000662957">
    <property type="component" value="Chromosome"/>
</dbReference>
<sequence>MDSSFVDLDILLTKVRNPQSRVYFLDAVRAYKAGALRASLTAAWVAIAYDLIAKYRELSAIGDAAATAWLQSWDNATAISDIRQLLQLEGKILEDAANNTQAISQIAGRQLDRLREDRHLCAHPAFSAEAQLFEPTPELVRMHLVNAVDLVLGQEALQGRAIFEIFDVDVQSAGFPRDHVRILDYVEQRYLARVRPQNIRNFGTVLAKSLLKGVPAHLVGVRSKVESALVAVRDRAPGAWPEVVPAIVRLLDTLDPADRPRAIAFIAAFPDFWPRLQEPSRTSLQETVNNANDANLADPLILKGVAFAPFQAPIVALIAGLDRDALAQAIAAAPLPELWPQAVELYAHSGSFRGSEANFNEYITPYTGALDAPGLDQVLDGIAGNGQNYAAAGTSALLLSLIRNAGNGRLPSVNARDRFYQMLLRTRRHEVFGEVTALFEADGWTPPAPEPDED</sequence>
<accession>A0ABX7LNC9</accession>